<organism evidence="2 3">
    <name type="scientific">Saccharopolyspora taberi</name>
    <dbReference type="NCBI Taxonomy" id="60895"/>
    <lineage>
        <taxon>Bacteria</taxon>
        <taxon>Bacillati</taxon>
        <taxon>Actinomycetota</taxon>
        <taxon>Actinomycetes</taxon>
        <taxon>Pseudonocardiales</taxon>
        <taxon>Pseudonocardiaceae</taxon>
        <taxon>Saccharopolyspora</taxon>
    </lineage>
</organism>
<evidence type="ECO:0000313" key="3">
    <source>
        <dbReference type="Proteomes" id="UP001500979"/>
    </source>
</evidence>
<proteinExistence type="predicted"/>
<dbReference type="Proteomes" id="UP001500979">
    <property type="component" value="Unassembled WGS sequence"/>
</dbReference>
<protein>
    <submittedName>
        <fullName evidence="2">Uncharacterized protein</fullName>
    </submittedName>
</protein>
<dbReference type="EMBL" id="BAAAUX010000029">
    <property type="protein sequence ID" value="GAA2816377.1"/>
    <property type="molecule type" value="Genomic_DNA"/>
</dbReference>
<gene>
    <name evidence="2" type="ORF">GCM10010470_59850</name>
</gene>
<feature type="region of interest" description="Disordered" evidence="1">
    <location>
        <begin position="49"/>
        <end position="86"/>
    </location>
</feature>
<comment type="caution">
    <text evidence="2">The sequence shown here is derived from an EMBL/GenBank/DDBJ whole genome shotgun (WGS) entry which is preliminary data.</text>
</comment>
<feature type="compositionally biased region" description="Basic residues" evidence="1">
    <location>
        <begin position="74"/>
        <end position="86"/>
    </location>
</feature>
<accession>A0ABN3VM78</accession>
<reference evidence="2 3" key="1">
    <citation type="journal article" date="2019" name="Int. J. Syst. Evol. Microbiol.">
        <title>The Global Catalogue of Microorganisms (GCM) 10K type strain sequencing project: providing services to taxonomists for standard genome sequencing and annotation.</title>
        <authorList>
            <consortium name="The Broad Institute Genomics Platform"/>
            <consortium name="The Broad Institute Genome Sequencing Center for Infectious Disease"/>
            <person name="Wu L."/>
            <person name="Ma J."/>
        </authorList>
    </citation>
    <scope>NUCLEOTIDE SEQUENCE [LARGE SCALE GENOMIC DNA]</scope>
    <source>
        <strain evidence="2 3">JCM 9383</strain>
    </source>
</reference>
<sequence length="86" mass="9574">MNTTHDPETPIFGELNRELGELPEIDVHEFDKHAFDFLREAEAESFEKTASFENKAGSDKAEAAVTPVKDAKPSAKKGGGRRRKED</sequence>
<dbReference type="RefSeq" id="WP_344685443.1">
    <property type="nucleotide sequence ID" value="NZ_BAAAUX010000029.1"/>
</dbReference>
<evidence type="ECO:0000313" key="2">
    <source>
        <dbReference type="EMBL" id="GAA2816377.1"/>
    </source>
</evidence>
<name>A0ABN3VM78_9PSEU</name>
<keyword evidence="3" id="KW-1185">Reference proteome</keyword>
<evidence type="ECO:0000256" key="1">
    <source>
        <dbReference type="SAM" id="MobiDB-lite"/>
    </source>
</evidence>